<evidence type="ECO:0000256" key="1">
    <source>
        <dbReference type="ARBA" id="ARBA00001933"/>
    </source>
</evidence>
<evidence type="ECO:0000256" key="5">
    <source>
        <dbReference type="ARBA" id="ARBA00022898"/>
    </source>
</evidence>
<dbReference type="InterPro" id="IPR015421">
    <property type="entry name" value="PyrdxlP-dep_Trfase_major"/>
</dbReference>
<keyword evidence="4 6" id="KW-0808">Transferase</keyword>
<dbReference type="InterPro" id="IPR050596">
    <property type="entry name" value="AspAT/PAT-like"/>
</dbReference>
<dbReference type="PROSITE" id="PS00105">
    <property type="entry name" value="AA_TRANSFER_CLASS_1"/>
    <property type="match status" value="1"/>
</dbReference>
<keyword evidence="3 6" id="KW-0032">Aminotransferase</keyword>
<accession>A0A5K7SGN5</accession>
<dbReference type="InterPro" id="IPR015424">
    <property type="entry name" value="PyrdxlP-dep_Trfase"/>
</dbReference>
<evidence type="ECO:0000256" key="3">
    <source>
        <dbReference type="ARBA" id="ARBA00022576"/>
    </source>
</evidence>
<dbReference type="GO" id="GO:0008483">
    <property type="term" value="F:transaminase activity"/>
    <property type="evidence" value="ECO:0007669"/>
    <property type="project" value="UniProtKB-KW"/>
</dbReference>
<dbReference type="Proteomes" id="UP001193389">
    <property type="component" value="Chromosome"/>
</dbReference>
<comment type="cofactor">
    <cofactor evidence="1 6">
        <name>pyridoxal 5'-phosphate</name>
        <dbReference type="ChEBI" id="CHEBI:597326"/>
    </cofactor>
</comment>
<dbReference type="GO" id="GO:0006520">
    <property type="term" value="P:amino acid metabolic process"/>
    <property type="evidence" value="ECO:0007669"/>
    <property type="project" value="InterPro"/>
</dbReference>
<dbReference type="PANTHER" id="PTHR46383">
    <property type="entry name" value="ASPARTATE AMINOTRANSFERASE"/>
    <property type="match status" value="1"/>
</dbReference>
<dbReference type="EC" id="2.6.1.-" evidence="6"/>
<reference evidence="8" key="1">
    <citation type="journal article" date="2020" name="Int. J. Syst. Evol. Microbiol.">
        <title>Aquipluma nitroreducens gen. nov. sp. nov., a novel facultatively anaerobic bacterium isolated from a freshwater lake.</title>
        <authorList>
            <person name="Watanabe M."/>
            <person name="Kojima H."/>
            <person name="Fukui M."/>
        </authorList>
    </citation>
    <scope>NUCLEOTIDE SEQUENCE</scope>
    <source>
        <strain evidence="8">MeG22</strain>
    </source>
</reference>
<organism evidence="8 9">
    <name type="scientific">Aquipluma nitroreducens</name>
    <dbReference type="NCBI Taxonomy" id="2010828"/>
    <lineage>
        <taxon>Bacteria</taxon>
        <taxon>Pseudomonadati</taxon>
        <taxon>Bacteroidota</taxon>
        <taxon>Bacteroidia</taxon>
        <taxon>Marinilabiliales</taxon>
        <taxon>Prolixibacteraceae</taxon>
        <taxon>Aquipluma</taxon>
    </lineage>
</organism>
<sequence>MISEKAKNITPFIVMEVLERASVLEKEGKNIIHLEVGEPDFNVPACVLKASETAMKQGRTHYTHSLGDPELRQEICNTYLKNYGVHISPEQVIVTSGTSPAILMVLFALCNPDDEIILSDPGYACYPNFISLSGAKMVKVPVYEEDGFQYRPENICSAITERTKAIMINSPMNPTGNLLSPKTLKSIAGFSPYIISDEIYHGLVYEDQAHSILEFTKRAFVLNGFSKLYAMTGLRLGYVIVPDEFVRPIQKLQQNLYICASSVAQRAGIAALREADADVEHMKNIYNERRKFMISRLRELGFRITVEPTGAFYVFVNAQHLSTDSYKLAFDILEKAHVGVTPGIDFGENGEGYLRFSYANSLENIIEGLNRLEKYIQEFKGL</sequence>
<name>A0A5K7SGN5_9BACT</name>
<dbReference type="PANTHER" id="PTHR46383:SF2">
    <property type="entry name" value="AMINOTRANSFERASE"/>
    <property type="match status" value="1"/>
</dbReference>
<dbReference type="RefSeq" id="WP_318348863.1">
    <property type="nucleotide sequence ID" value="NZ_AP018694.1"/>
</dbReference>
<keyword evidence="9" id="KW-1185">Reference proteome</keyword>
<evidence type="ECO:0000313" key="8">
    <source>
        <dbReference type="EMBL" id="BBE20761.1"/>
    </source>
</evidence>
<dbReference type="KEGG" id="anf:AQPE_4955"/>
<proteinExistence type="inferred from homology"/>
<comment type="similarity">
    <text evidence="2 6">Belongs to the class-I pyridoxal-phosphate-dependent aminotransferase family.</text>
</comment>
<dbReference type="CDD" id="cd00609">
    <property type="entry name" value="AAT_like"/>
    <property type="match status" value="1"/>
</dbReference>
<evidence type="ECO:0000256" key="4">
    <source>
        <dbReference type="ARBA" id="ARBA00022679"/>
    </source>
</evidence>
<dbReference type="EMBL" id="AP018694">
    <property type="protein sequence ID" value="BBE20761.1"/>
    <property type="molecule type" value="Genomic_DNA"/>
</dbReference>
<feature type="domain" description="Aminotransferase class I/classII large" evidence="7">
    <location>
        <begin position="30"/>
        <end position="367"/>
    </location>
</feature>
<dbReference type="Pfam" id="PF00155">
    <property type="entry name" value="Aminotran_1_2"/>
    <property type="match status" value="1"/>
</dbReference>
<protein>
    <recommendedName>
        <fullName evidence="6">Aminotransferase</fullName>
        <ecNumber evidence="6">2.6.1.-</ecNumber>
    </recommendedName>
</protein>
<evidence type="ECO:0000256" key="6">
    <source>
        <dbReference type="RuleBase" id="RU000481"/>
    </source>
</evidence>
<gene>
    <name evidence="8" type="ORF">AQPE_4955</name>
</gene>
<dbReference type="InterPro" id="IPR004838">
    <property type="entry name" value="NHTrfase_class1_PyrdxlP-BS"/>
</dbReference>
<dbReference type="GO" id="GO:0030170">
    <property type="term" value="F:pyridoxal phosphate binding"/>
    <property type="evidence" value="ECO:0007669"/>
    <property type="project" value="InterPro"/>
</dbReference>
<evidence type="ECO:0000313" key="9">
    <source>
        <dbReference type="Proteomes" id="UP001193389"/>
    </source>
</evidence>
<evidence type="ECO:0000259" key="7">
    <source>
        <dbReference type="Pfam" id="PF00155"/>
    </source>
</evidence>
<dbReference type="InterPro" id="IPR004839">
    <property type="entry name" value="Aminotransferase_I/II_large"/>
</dbReference>
<dbReference type="AlphaFoldDB" id="A0A5K7SGN5"/>
<dbReference type="SUPFAM" id="SSF53383">
    <property type="entry name" value="PLP-dependent transferases"/>
    <property type="match status" value="1"/>
</dbReference>
<evidence type="ECO:0000256" key="2">
    <source>
        <dbReference type="ARBA" id="ARBA00007441"/>
    </source>
</evidence>
<keyword evidence="5" id="KW-0663">Pyridoxal phosphate</keyword>
<dbReference type="Gene3D" id="3.40.640.10">
    <property type="entry name" value="Type I PLP-dependent aspartate aminotransferase-like (Major domain)"/>
    <property type="match status" value="1"/>
</dbReference>